<feature type="compositionally biased region" description="Low complexity" evidence="2">
    <location>
        <begin position="516"/>
        <end position="545"/>
    </location>
</feature>
<feature type="compositionally biased region" description="Basic and acidic residues" evidence="2">
    <location>
        <begin position="202"/>
        <end position="218"/>
    </location>
</feature>
<protein>
    <submittedName>
        <fullName evidence="3">Cilia- and flagella-associated protein 97-like</fullName>
    </submittedName>
</protein>
<name>A0AAV4JVA3_9GAST</name>
<feature type="compositionally biased region" description="Basic and acidic residues" evidence="2">
    <location>
        <begin position="565"/>
        <end position="577"/>
    </location>
</feature>
<dbReference type="InterPro" id="IPR038791">
    <property type="entry name" value="Cfap97/Hemingway"/>
</dbReference>
<feature type="compositionally biased region" description="Basic and acidic residues" evidence="2">
    <location>
        <begin position="17"/>
        <end position="44"/>
    </location>
</feature>
<feature type="region of interest" description="Disordered" evidence="2">
    <location>
        <begin position="503"/>
        <end position="577"/>
    </location>
</feature>
<comment type="similarity">
    <text evidence="1">Belongs to the CFAP97 family.</text>
</comment>
<dbReference type="PANTHER" id="PTHR23035">
    <property type="entry name" value="CILIA- AND FLAGELLA-ASSOCIATED PROTEIN 97-RELATED"/>
    <property type="match status" value="1"/>
</dbReference>
<feature type="region of interest" description="Disordered" evidence="2">
    <location>
        <begin position="1"/>
        <end position="351"/>
    </location>
</feature>
<dbReference type="Proteomes" id="UP000762676">
    <property type="component" value="Unassembled WGS sequence"/>
</dbReference>
<keyword evidence="3" id="KW-0969">Cilium</keyword>
<organism evidence="3 4">
    <name type="scientific">Elysia marginata</name>
    <dbReference type="NCBI Taxonomy" id="1093978"/>
    <lineage>
        <taxon>Eukaryota</taxon>
        <taxon>Metazoa</taxon>
        <taxon>Spiralia</taxon>
        <taxon>Lophotrochozoa</taxon>
        <taxon>Mollusca</taxon>
        <taxon>Gastropoda</taxon>
        <taxon>Heterobranchia</taxon>
        <taxon>Euthyneura</taxon>
        <taxon>Panpulmonata</taxon>
        <taxon>Sacoglossa</taxon>
        <taxon>Placobranchoidea</taxon>
        <taxon>Plakobranchidae</taxon>
        <taxon>Elysia</taxon>
    </lineage>
</organism>
<dbReference type="InterPro" id="IPR029488">
    <property type="entry name" value="Hmw/CFAP97"/>
</dbReference>
<proteinExistence type="inferred from homology"/>
<feature type="compositionally biased region" description="Low complexity" evidence="2">
    <location>
        <begin position="78"/>
        <end position="89"/>
    </location>
</feature>
<evidence type="ECO:0000256" key="1">
    <source>
        <dbReference type="ARBA" id="ARBA00008315"/>
    </source>
</evidence>
<dbReference type="GO" id="GO:0007283">
    <property type="term" value="P:spermatogenesis"/>
    <property type="evidence" value="ECO:0007669"/>
    <property type="project" value="TreeGrafter"/>
</dbReference>
<feature type="compositionally biased region" description="Low complexity" evidence="2">
    <location>
        <begin position="186"/>
        <end position="198"/>
    </location>
</feature>
<keyword evidence="4" id="KW-1185">Reference proteome</keyword>
<dbReference type="AlphaFoldDB" id="A0AAV4JVA3"/>
<feature type="compositionally biased region" description="Low complexity" evidence="2">
    <location>
        <begin position="105"/>
        <end position="154"/>
    </location>
</feature>
<feature type="compositionally biased region" description="Polar residues" evidence="2">
    <location>
        <begin position="155"/>
        <end position="171"/>
    </location>
</feature>
<dbReference type="Pfam" id="PF13879">
    <property type="entry name" value="Hmw_CFAP97"/>
    <property type="match status" value="1"/>
</dbReference>
<gene>
    <name evidence="3" type="ORF">ElyMa_007040100</name>
</gene>
<evidence type="ECO:0000313" key="4">
    <source>
        <dbReference type="Proteomes" id="UP000762676"/>
    </source>
</evidence>
<sequence length="577" mass="63248">MATSEGVEESLDFDFFETPRHQNEDFQQKPPKGPERLESEDLQKSSKNNHSPKQDKSAKCPSGRKSTEIGSASGNYCSDSASESDAASSGDKREAVKLKKKTKSRSSPSNSSLSSLSSNNSFSRRSRSFSKSGSDSEQDGSNRSVSNSSLSSNSDTEQPTNANHGFTQGSSMPKRGQSRIGEDEYSSSAYSEGENSSNMKSPMEESHPKDSVKNEKSTYKQAWGENSALESKGSRRDTKPRPKTAKPGAPRSTPASRNRRRQGSPSKSDSETLSDSDITDVSPMDSPRPKTRTSGTRGSKGQDNLVSSSGDGAGDKMQKFLALPVNHLDLDDDGGDELKPPKHRRDGGRDASGFDLDILMKAVGELEKQKRVQANSRRVMFAPMGASREKNNYTFDQTKARDIERENQRLLNEIVRRVNSTADQKKQFYSSSKPAYKLTPSAINRERDMKRIESENMAFLKRLQKVKPTAAICRDHQLKSYENTTLHGVSIAALHPLPGCNARGTSETSSYRRRAGASSVADSASSIGSRTRSMTSIHSGISSVRSSKRGSRPSSATVRPGSATKRLDTRPEWNDRW</sequence>
<keyword evidence="3" id="KW-0282">Flagellum</keyword>
<feature type="compositionally biased region" description="Acidic residues" evidence="2">
    <location>
        <begin position="1"/>
        <end position="15"/>
    </location>
</feature>
<keyword evidence="3" id="KW-0966">Cell projection</keyword>
<reference evidence="3 4" key="1">
    <citation type="journal article" date="2021" name="Elife">
        <title>Chloroplast acquisition without the gene transfer in kleptoplastic sea slugs, Plakobranchus ocellatus.</title>
        <authorList>
            <person name="Maeda T."/>
            <person name="Takahashi S."/>
            <person name="Yoshida T."/>
            <person name="Shimamura S."/>
            <person name="Takaki Y."/>
            <person name="Nagai Y."/>
            <person name="Toyoda A."/>
            <person name="Suzuki Y."/>
            <person name="Arimoto A."/>
            <person name="Ishii H."/>
            <person name="Satoh N."/>
            <person name="Nishiyama T."/>
            <person name="Hasebe M."/>
            <person name="Maruyama T."/>
            <person name="Minagawa J."/>
            <person name="Obokata J."/>
            <person name="Shigenobu S."/>
        </authorList>
    </citation>
    <scope>NUCLEOTIDE SEQUENCE [LARGE SCALE GENOMIC DNA]</scope>
</reference>
<dbReference type="PANTHER" id="PTHR23035:SF1">
    <property type="entry name" value="CILIA- AND FLAGELLA-ASSOCIATED PROTEIN 97"/>
    <property type="match status" value="1"/>
</dbReference>
<evidence type="ECO:0000256" key="2">
    <source>
        <dbReference type="SAM" id="MobiDB-lite"/>
    </source>
</evidence>
<comment type="caution">
    <text evidence="3">The sequence shown here is derived from an EMBL/GenBank/DDBJ whole genome shotgun (WGS) entry which is preliminary data.</text>
</comment>
<accession>A0AAV4JVA3</accession>
<evidence type="ECO:0000313" key="3">
    <source>
        <dbReference type="EMBL" id="GFS25989.1"/>
    </source>
</evidence>
<dbReference type="EMBL" id="BMAT01014082">
    <property type="protein sequence ID" value="GFS25989.1"/>
    <property type="molecule type" value="Genomic_DNA"/>
</dbReference>
<feature type="compositionally biased region" description="Polar residues" evidence="2">
    <location>
        <begin position="292"/>
        <end position="310"/>
    </location>
</feature>
<feature type="compositionally biased region" description="Polar residues" evidence="2">
    <location>
        <begin position="68"/>
        <end position="77"/>
    </location>
</feature>